<proteinExistence type="predicted"/>
<keyword evidence="2" id="KW-1185">Reference proteome</keyword>
<evidence type="ECO:0000313" key="2">
    <source>
        <dbReference type="Proteomes" id="UP000673691"/>
    </source>
</evidence>
<comment type="caution">
    <text evidence="1">The sequence shown here is derived from an EMBL/GenBank/DDBJ whole genome shotgun (WGS) entry which is preliminary data.</text>
</comment>
<evidence type="ECO:0000313" key="1">
    <source>
        <dbReference type="EMBL" id="KAG5460414.1"/>
    </source>
</evidence>
<sequence>ARPRSRAKDETTCFLGASAPVSIPDQFYRARTLVYQVKPQSGVFTFFGDGGDDTFRILSLICAPRNGSKRTCTTS</sequence>
<feature type="non-terminal residue" evidence="1">
    <location>
        <position position="1"/>
    </location>
</feature>
<organism evidence="1 2">
    <name type="scientific">Olpidium bornovanus</name>
    <dbReference type="NCBI Taxonomy" id="278681"/>
    <lineage>
        <taxon>Eukaryota</taxon>
        <taxon>Fungi</taxon>
        <taxon>Fungi incertae sedis</taxon>
        <taxon>Olpidiomycota</taxon>
        <taxon>Olpidiomycotina</taxon>
        <taxon>Olpidiomycetes</taxon>
        <taxon>Olpidiales</taxon>
        <taxon>Olpidiaceae</taxon>
        <taxon>Olpidium</taxon>
    </lineage>
</organism>
<gene>
    <name evidence="1" type="ORF">BJ554DRAFT_7540</name>
</gene>
<dbReference type="AlphaFoldDB" id="A0A8H7ZWA5"/>
<dbReference type="Proteomes" id="UP000673691">
    <property type="component" value="Unassembled WGS sequence"/>
</dbReference>
<name>A0A8H7ZWA5_9FUNG</name>
<dbReference type="EMBL" id="JAEFCI010005258">
    <property type="protein sequence ID" value="KAG5460414.1"/>
    <property type="molecule type" value="Genomic_DNA"/>
</dbReference>
<protein>
    <submittedName>
        <fullName evidence="1">Uncharacterized protein</fullName>
    </submittedName>
</protein>
<reference evidence="1 2" key="1">
    <citation type="journal article" name="Sci. Rep.">
        <title>Genome-scale phylogenetic analyses confirm Olpidium as the closest living zoosporic fungus to the non-flagellated, terrestrial fungi.</title>
        <authorList>
            <person name="Chang Y."/>
            <person name="Rochon D."/>
            <person name="Sekimoto S."/>
            <person name="Wang Y."/>
            <person name="Chovatia M."/>
            <person name="Sandor L."/>
            <person name="Salamov A."/>
            <person name="Grigoriev I.V."/>
            <person name="Stajich J.E."/>
            <person name="Spatafora J.W."/>
        </authorList>
    </citation>
    <scope>NUCLEOTIDE SEQUENCE [LARGE SCALE GENOMIC DNA]</scope>
    <source>
        <strain evidence="1">S191</strain>
    </source>
</reference>
<accession>A0A8H7ZWA5</accession>